<keyword evidence="6" id="KW-0285">Flavoprotein</keyword>
<dbReference type="RefSeq" id="WP_377944019.1">
    <property type="nucleotide sequence ID" value="NZ_JBHUCX010000044.1"/>
</dbReference>
<evidence type="ECO:0000256" key="9">
    <source>
        <dbReference type="ARBA" id="ARBA00022723"/>
    </source>
</evidence>
<name>A0ABW4JIH0_9BACL</name>
<dbReference type="EC" id="2.7.1.161" evidence="4"/>
<evidence type="ECO:0000256" key="14">
    <source>
        <dbReference type="ARBA" id="ARBA00030544"/>
    </source>
</evidence>
<keyword evidence="8" id="KW-0808">Transferase</keyword>
<comment type="catalytic activity">
    <reaction evidence="16">
        <text>riboflavin + CTP = CDP + FMN + H(+)</text>
        <dbReference type="Rhea" id="RHEA:25021"/>
        <dbReference type="ChEBI" id="CHEBI:15378"/>
        <dbReference type="ChEBI" id="CHEBI:37563"/>
        <dbReference type="ChEBI" id="CHEBI:57986"/>
        <dbReference type="ChEBI" id="CHEBI:58069"/>
        <dbReference type="ChEBI" id="CHEBI:58210"/>
        <dbReference type="EC" id="2.7.1.161"/>
    </reaction>
</comment>
<dbReference type="InterPro" id="IPR039063">
    <property type="entry name" value="RibK_CTP-dep"/>
</dbReference>
<proteinExistence type="inferred from homology"/>
<evidence type="ECO:0000256" key="13">
    <source>
        <dbReference type="ARBA" id="ARBA00029789"/>
    </source>
</evidence>
<dbReference type="InterPro" id="IPR023465">
    <property type="entry name" value="Riboflavin_kinase_dom_sf"/>
</dbReference>
<reference evidence="19" key="1">
    <citation type="journal article" date="2019" name="Int. J. Syst. Evol. Microbiol.">
        <title>The Global Catalogue of Microorganisms (GCM) 10K type strain sequencing project: providing services to taxonomists for standard genome sequencing and annotation.</title>
        <authorList>
            <consortium name="The Broad Institute Genomics Platform"/>
            <consortium name="The Broad Institute Genome Sequencing Center for Infectious Disease"/>
            <person name="Wu L."/>
            <person name="Ma J."/>
        </authorList>
    </citation>
    <scope>NUCLEOTIDE SEQUENCE [LARGE SCALE GENOMIC DNA]</scope>
    <source>
        <strain evidence="19">CGMCC 1.12286</strain>
    </source>
</reference>
<dbReference type="InterPro" id="IPR023602">
    <property type="entry name" value="Riboflavin_kinase_CTP-dep"/>
</dbReference>
<evidence type="ECO:0000259" key="17">
    <source>
        <dbReference type="Pfam" id="PF01982"/>
    </source>
</evidence>
<keyword evidence="12" id="KW-0460">Magnesium</keyword>
<evidence type="ECO:0000256" key="3">
    <source>
        <dbReference type="ARBA" id="ARBA00006428"/>
    </source>
</evidence>
<evidence type="ECO:0000256" key="8">
    <source>
        <dbReference type="ARBA" id="ARBA00022679"/>
    </source>
</evidence>
<evidence type="ECO:0000256" key="15">
    <source>
        <dbReference type="ARBA" id="ARBA00033116"/>
    </source>
</evidence>
<comment type="caution">
    <text evidence="18">The sequence shown here is derived from an EMBL/GenBank/DDBJ whole genome shotgun (WGS) entry which is preliminary data.</text>
</comment>
<evidence type="ECO:0000256" key="11">
    <source>
        <dbReference type="ARBA" id="ARBA00022777"/>
    </source>
</evidence>
<keyword evidence="19" id="KW-1185">Reference proteome</keyword>
<gene>
    <name evidence="18" type="ORF">ACFSB2_15585</name>
</gene>
<dbReference type="Pfam" id="PF01982">
    <property type="entry name" value="CTP-dep_RFKase"/>
    <property type="match status" value="1"/>
</dbReference>
<evidence type="ECO:0000256" key="7">
    <source>
        <dbReference type="ARBA" id="ARBA00022643"/>
    </source>
</evidence>
<comment type="pathway">
    <text evidence="2">Cofactor biosynthesis; FMN biosynthesis; FMN from riboflavin (CTP route): step 1/1.</text>
</comment>
<keyword evidence="10" id="KW-0547">Nucleotide-binding</keyword>
<evidence type="ECO:0000313" key="19">
    <source>
        <dbReference type="Proteomes" id="UP001597079"/>
    </source>
</evidence>
<organism evidence="18 19">
    <name type="scientific">Alicyclobacillus fodiniaquatilis</name>
    <dbReference type="NCBI Taxonomy" id="1661150"/>
    <lineage>
        <taxon>Bacteria</taxon>
        <taxon>Bacillati</taxon>
        <taxon>Bacillota</taxon>
        <taxon>Bacilli</taxon>
        <taxon>Bacillales</taxon>
        <taxon>Alicyclobacillaceae</taxon>
        <taxon>Alicyclobacillus</taxon>
    </lineage>
</organism>
<comment type="similarity">
    <text evidence="3">Belongs to the archaeal riboflavin kinase family.</text>
</comment>
<evidence type="ECO:0000256" key="1">
    <source>
        <dbReference type="ARBA" id="ARBA00001946"/>
    </source>
</evidence>
<evidence type="ECO:0000256" key="16">
    <source>
        <dbReference type="ARBA" id="ARBA00047857"/>
    </source>
</evidence>
<accession>A0ABW4JIH0</accession>
<keyword evidence="9" id="KW-0479">Metal-binding</keyword>
<keyword evidence="11" id="KW-0418">Kinase</keyword>
<keyword evidence="7" id="KW-0288">FMN</keyword>
<dbReference type="Gene3D" id="2.40.30.30">
    <property type="entry name" value="Riboflavin kinase-like"/>
    <property type="match status" value="1"/>
</dbReference>
<dbReference type="PANTHER" id="PTHR40706:SF1">
    <property type="entry name" value="RIBOFLAVIN KINASE"/>
    <property type="match status" value="1"/>
</dbReference>
<evidence type="ECO:0000256" key="12">
    <source>
        <dbReference type="ARBA" id="ARBA00022842"/>
    </source>
</evidence>
<protein>
    <recommendedName>
        <fullName evidence="5">Riboflavin kinase</fullName>
        <ecNumber evidence="4">2.7.1.161</ecNumber>
    </recommendedName>
    <alternativeName>
        <fullName evidence="14">CTP-dependent riboflavin kinase</fullName>
    </alternativeName>
    <alternativeName>
        <fullName evidence="15">CTP:riboflavin 5'-phosphotransferase</fullName>
    </alternativeName>
    <alternativeName>
        <fullName evidence="13">Flavokinase</fullName>
    </alternativeName>
</protein>
<evidence type="ECO:0000256" key="6">
    <source>
        <dbReference type="ARBA" id="ARBA00022630"/>
    </source>
</evidence>
<feature type="domain" description="Riboflavin kinase" evidence="17">
    <location>
        <begin position="7"/>
        <end position="122"/>
    </location>
</feature>
<evidence type="ECO:0000256" key="2">
    <source>
        <dbReference type="ARBA" id="ARBA00005219"/>
    </source>
</evidence>
<dbReference type="EMBL" id="JBHUCX010000044">
    <property type="protein sequence ID" value="MFD1676126.1"/>
    <property type="molecule type" value="Genomic_DNA"/>
</dbReference>
<dbReference type="Proteomes" id="UP001597079">
    <property type="component" value="Unassembled WGS sequence"/>
</dbReference>
<comment type="cofactor">
    <cofactor evidence="1">
        <name>Mg(2+)</name>
        <dbReference type="ChEBI" id="CHEBI:18420"/>
    </cofactor>
</comment>
<evidence type="ECO:0000256" key="5">
    <source>
        <dbReference type="ARBA" id="ARBA00017394"/>
    </source>
</evidence>
<evidence type="ECO:0000256" key="4">
    <source>
        <dbReference type="ARBA" id="ARBA00011987"/>
    </source>
</evidence>
<evidence type="ECO:0000313" key="18">
    <source>
        <dbReference type="EMBL" id="MFD1676126.1"/>
    </source>
</evidence>
<sequence>MLLKGKVASGMGNFSYWIDKLDKYYTLKTGMQLFPGTLNIQLDAPFSMPKSVLRLEGDEYGGTVSVSILPCKIFGRDAFLLRTDKNESGLGDHPKTIIEIATDVKLRDAYGLNDGDIVEVEIPKSSV</sequence>
<dbReference type="PANTHER" id="PTHR40706">
    <property type="entry name" value="RIBOFLAVIN KINASE"/>
    <property type="match status" value="1"/>
</dbReference>
<dbReference type="SUPFAM" id="SSF82114">
    <property type="entry name" value="Riboflavin kinase-like"/>
    <property type="match status" value="1"/>
</dbReference>
<evidence type="ECO:0000256" key="10">
    <source>
        <dbReference type="ARBA" id="ARBA00022741"/>
    </source>
</evidence>